<dbReference type="Pfam" id="PF03184">
    <property type="entry name" value="DDE_1"/>
    <property type="match status" value="1"/>
</dbReference>
<name>A0A9W8NB35_9PEZI</name>
<keyword evidence="4" id="KW-1185">Reference proteome</keyword>
<sequence length="1004" mass="114495">MYDSDASLSPSDDDNMFDINGDQRDNSTEATESDEDDLDLDSNCGDENFDVDNQVALYGGNVHPPEYYQQGILKPAQRDIYERYAPKSRLRIREVEAQWKQFCAHIKLGNYKEGFRSASVPMVEKFLEWTICQKVGKNDRKKRGTNTSGALDTRWKLLQIVYKVAMGRKFEPHIYDSMAEVKQRLAVTYSLRTTRRRNRFMTVETLKEKIETTLSTTKKRFDLGELRILVVLFLLLLAPGGSRPESILMLRYRDIRVTLARDPDGGPHNLMVRFTPEFTKTYLGAKESTTFTVPEGIFNRSLLLSPHVFLLAILFRHKAFLAPSLTYPEGIEQLHIHPGENELPLPLRPELDNVFIFRRAIKGPTSYHISENECITYGMMRSWIVAIGVIMGIEDTVIMYSLRYLTGNKLDQSPDISESLRNLSLGHSNSVPFQRHYLSREICADTFAIVLGEAPQQALITQSCSIAHSKSKRRPTKLTLEQLAMINTDPRIKDMDRRLRSMPRGKERTTTSRNLRNLKQRMRNALWNKTRGEWANKQAVEDIERQLRGEGFAPEPVHSSCPQHPVQKQMVEALTAPAEHTLEGQYRRKNRAIHALITYCSVEEGRTSRYTGVVVAKTIKCTKKPIAGSPVDAAVLSVLVKTENERPKRCFLCIDHAIPQSTLSRRLNGSLSRAEAHENDDLFSAATESFIIETLLEYERVASCAALDLPDRIEDFFNRFEAIRKKRKLDASLIANMDEHGFREGESLSSKVVGSSEASRGPRRTSEASAWVTILETILANRRALDPVIVFIGQHLQGQWYGESIPNWKFSTGPTGWTNADIAYNWLTEVYLPQTKPQDPQQWRLLILGAQTTHINGKFMYMAKTNKVEDPENGEGSHEEKSPENTKDKWSLKKDLLSAYEGLIAKTGKSLDRLSTQLTATQREQESVKTEIEVLRPTERKRVENDPQHGFPSIEGSHGARLAAGKQQSDWQRLHSKEFEKEAQELQKMQYEDGLNEWHLSDHP</sequence>
<reference evidence="3" key="1">
    <citation type="submission" date="2022-07" db="EMBL/GenBank/DDBJ databases">
        <title>Genome Sequence of Xylaria arbuscula.</title>
        <authorList>
            <person name="Buettner E."/>
        </authorList>
    </citation>
    <scope>NUCLEOTIDE SEQUENCE</scope>
    <source>
        <strain evidence="3">VT107</strain>
    </source>
</reference>
<dbReference type="InterPro" id="IPR004875">
    <property type="entry name" value="DDE_SF_endonuclease_dom"/>
</dbReference>
<feature type="region of interest" description="Disordered" evidence="1">
    <location>
        <begin position="868"/>
        <end position="889"/>
    </location>
</feature>
<organism evidence="3 4">
    <name type="scientific">Xylaria arbuscula</name>
    <dbReference type="NCBI Taxonomy" id="114810"/>
    <lineage>
        <taxon>Eukaryota</taxon>
        <taxon>Fungi</taxon>
        <taxon>Dikarya</taxon>
        <taxon>Ascomycota</taxon>
        <taxon>Pezizomycotina</taxon>
        <taxon>Sordariomycetes</taxon>
        <taxon>Xylariomycetidae</taxon>
        <taxon>Xylariales</taxon>
        <taxon>Xylariaceae</taxon>
        <taxon>Xylaria</taxon>
    </lineage>
</organism>
<evidence type="ECO:0000313" key="3">
    <source>
        <dbReference type="EMBL" id="KAJ3566714.1"/>
    </source>
</evidence>
<feature type="region of interest" description="Disordered" evidence="1">
    <location>
        <begin position="1"/>
        <end position="38"/>
    </location>
</feature>
<dbReference type="VEuPathDB" id="FungiDB:F4678DRAFT_471988"/>
<feature type="region of interest" description="Disordered" evidence="1">
    <location>
        <begin position="942"/>
        <end position="971"/>
    </location>
</feature>
<evidence type="ECO:0000313" key="4">
    <source>
        <dbReference type="Proteomes" id="UP001148614"/>
    </source>
</evidence>
<dbReference type="GO" id="GO:0003676">
    <property type="term" value="F:nucleic acid binding"/>
    <property type="evidence" value="ECO:0007669"/>
    <property type="project" value="InterPro"/>
</dbReference>
<proteinExistence type="predicted"/>
<evidence type="ECO:0000256" key="1">
    <source>
        <dbReference type="SAM" id="MobiDB-lite"/>
    </source>
</evidence>
<evidence type="ECO:0000259" key="2">
    <source>
        <dbReference type="Pfam" id="PF03184"/>
    </source>
</evidence>
<dbReference type="PANTHER" id="PTHR37535">
    <property type="entry name" value="FLUG DOMAIN PROTEIN"/>
    <property type="match status" value="1"/>
</dbReference>
<dbReference type="PANTHER" id="PTHR37535:SF2">
    <property type="entry name" value="FINGER DOMAIN PROTEIN, PUTATIVE (AFU_ORTHOLOGUE AFUA_6G09300)-RELATED"/>
    <property type="match status" value="1"/>
</dbReference>
<protein>
    <recommendedName>
        <fullName evidence="2">DDE-1 domain-containing protein</fullName>
    </recommendedName>
</protein>
<feature type="domain" description="DDE-1" evidence="2">
    <location>
        <begin position="770"/>
        <end position="865"/>
    </location>
</feature>
<dbReference type="EMBL" id="JANPWZ010001325">
    <property type="protein sequence ID" value="KAJ3566714.1"/>
    <property type="molecule type" value="Genomic_DNA"/>
</dbReference>
<accession>A0A9W8NB35</accession>
<comment type="caution">
    <text evidence="3">The sequence shown here is derived from an EMBL/GenBank/DDBJ whole genome shotgun (WGS) entry which is preliminary data.</text>
</comment>
<dbReference type="Pfam" id="PF11917">
    <property type="entry name" value="DUF3435"/>
    <property type="match status" value="1"/>
</dbReference>
<gene>
    <name evidence="3" type="ORF">NPX13_g7033</name>
</gene>
<dbReference type="AlphaFoldDB" id="A0A9W8NB35"/>
<feature type="compositionally biased region" description="Low complexity" evidence="1">
    <location>
        <begin position="1"/>
        <end position="10"/>
    </location>
</feature>
<dbReference type="InterPro" id="IPR021842">
    <property type="entry name" value="DUF3435"/>
</dbReference>
<dbReference type="Proteomes" id="UP001148614">
    <property type="component" value="Unassembled WGS sequence"/>
</dbReference>